<dbReference type="HOGENOM" id="CLU_273363_0_0_1"/>
<evidence type="ECO:0000313" key="3">
    <source>
        <dbReference type="EMBL" id="RHN51076.1"/>
    </source>
</evidence>
<keyword evidence="5" id="KW-1185">Reference proteome</keyword>
<feature type="region of interest" description="Disordered" evidence="1">
    <location>
        <begin position="1055"/>
        <end position="1096"/>
    </location>
</feature>
<evidence type="ECO:0000313" key="6">
    <source>
        <dbReference type="Proteomes" id="UP000265566"/>
    </source>
</evidence>
<dbReference type="Proteomes" id="UP000265566">
    <property type="component" value="Chromosome 6"/>
</dbReference>
<evidence type="ECO:0000313" key="4">
    <source>
        <dbReference type="EnsemblPlants" id="AES75388"/>
    </source>
</evidence>
<dbReference type="Gramene" id="rna35450">
    <property type="protein sequence ID" value="RHN51076.1"/>
    <property type="gene ID" value="gene35450"/>
</dbReference>
<protein>
    <submittedName>
        <fullName evidence="2">Dentin sialophosphoprotein</fullName>
    </submittedName>
</protein>
<dbReference type="EMBL" id="PSQE01000006">
    <property type="protein sequence ID" value="RHN51076.1"/>
    <property type="molecule type" value="Genomic_DNA"/>
</dbReference>
<proteinExistence type="predicted"/>
<reference evidence="3" key="5">
    <citation type="journal article" date="2018" name="Nat. Plants">
        <title>Whole-genome landscape of Medicago truncatula symbiotic genes.</title>
        <authorList>
            <person name="Pecrix Y."/>
            <person name="Gamas P."/>
            <person name="Carrere S."/>
        </authorList>
    </citation>
    <scope>NUCLEOTIDE SEQUENCE</scope>
    <source>
        <tissue evidence="3">Leaves</tissue>
    </source>
</reference>
<reference evidence="2 5" key="1">
    <citation type="journal article" date="2011" name="Nature">
        <title>The Medicago genome provides insight into the evolution of rhizobial symbioses.</title>
        <authorList>
            <person name="Young N.D."/>
            <person name="Debelle F."/>
            <person name="Oldroyd G.E."/>
            <person name="Geurts R."/>
            <person name="Cannon S.B."/>
            <person name="Udvardi M.K."/>
            <person name="Benedito V.A."/>
            <person name="Mayer K.F."/>
            <person name="Gouzy J."/>
            <person name="Schoof H."/>
            <person name="Van de Peer Y."/>
            <person name="Proost S."/>
            <person name="Cook D.R."/>
            <person name="Meyers B.C."/>
            <person name="Spannagl M."/>
            <person name="Cheung F."/>
            <person name="De Mita S."/>
            <person name="Krishnakumar V."/>
            <person name="Gundlach H."/>
            <person name="Zhou S."/>
            <person name="Mudge J."/>
            <person name="Bharti A.K."/>
            <person name="Murray J.D."/>
            <person name="Naoumkina M.A."/>
            <person name="Rosen B."/>
            <person name="Silverstein K.A."/>
            <person name="Tang H."/>
            <person name="Rombauts S."/>
            <person name="Zhao P.X."/>
            <person name="Zhou P."/>
            <person name="Barbe V."/>
            <person name="Bardou P."/>
            <person name="Bechner M."/>
            <person name="Bellec A."/>
            <person name="Berger A."/>
            <person name="Berges H."/>
            <person name="Bidwell S."/>
            <person name="Bisseling T."/>
            <person name="Choisne N."/>
            <person name="Couloux A."/>
            <person name="Denny R."/>
            <person name="Deshpande S."/>
            <person name="Dai X."/>
            <person name="Doyle J.J."/>
            <person name="Dudez A.M."/>
            <person name="Farmer A.D."/>
            <person name="Fouteau S."/>
            <person name="Franken C."/>
            <person name="Gibelin C."/>
            <person name="Gish J."/>
            <person name="Goldstein S."/>
            <person name="Gonzalez A.J."/>
            <person name="Green P.J."/>
            <person name="Hallab A."/>
            <person name="Hartog M."/>
            <person name="Hua A."/>
            <person name="Humphray S.J."/>
            <person name="Jeong D.H."/>
            <person name="Jing Y."/>
            <person name="Jocker A."/>
            <person name="Kenton S.M."/>
            <person name="Kim D.J."/>
            <person name="Klee K."/>
            <person name="Lai H."/>
            <person name="Lang C."/>
            <person name="Lin S."/>
            <person name="Macmil S.L."/>
            <person name="Magdelenat G."/>
            <person name="Matthews L."/>
            <person name="McCorrison J."/>
            <person name="Monaghan E.L."/>
            <person name="Mun J.H."/>
            <person name="Najar F.Z."/>
            <person name="Nicholson C."/>
            <person name="Noirot C."/>
            <person name="O'Bleness M."/>
            <person name="Paule C.R."/>
            <person name="Poulain J."/>
            <person name="Prion F."/>
            <person name="Qin B."/>
            <person name="Qu C."/>
            <person name="Retzel E.F."/>
            <person name="Riddle C."/>
            <person name="Sallet E."/>
            <person name="Samain S."/>
            <person name="Samson N."/>
            <person name="Sanders I."/>
            <person name="Saurat O."/>
            <person name="Scarpelli C."/>
            <person name="Schiex T."/>
            <person name="Segurens B."/>
            <person name="Severin A.J."/>
            <person name="Sherrier D.J."/>
            <person name="Shi R."/>
            <person name="Sims S."/>
            <person name="Singer S.R."/>
            <person name="Sinharoy S."/>
            <person name="Sterck L."/>
            <person name="Viollet A."/>
            <person name="Wang B.B."/>
            <person name="Wang K."/>
            <person name="Wang M."/>
            <person name="Wang X."/>
            <person name="Warfsmann J."/>
            <person name="Weissenbach J."/>
            <person name="White D.D."/>
            <person name="White J.D."/>
            <person name="Wiley G.B."/>
            <person name="Wincker P."/>
            <person name="Xing Y."/>
            <person name="Yang L."/>
            <person name="Yao Z."/>
            <person name="Ying F."/>
            <person name="Zhai J."/>
            <person name="Zhou L."/>
            <person name="Zuber A."/>
            <person name="Denarie J."/>
            <person name="Dixon R.A."/>
            <person name="May G.D."/>
            <person name="Schwartz D.C."/>
            <person name="Rogers J."/>
            <person name="Quetier F."/>
            <person name="Town C.D."/>
            <person name="Roe B.A."/>
        </authorList>
    </citation>
    <scope>NUCLEOTIDE SEQUENCE [LARGE SCALE GENOMIC DNA]</scope>
    <source>
        <strain evidence="2">A17</strain>
        <strain evidence="4 5">cv. Jemalong A17</strain>
    </source>
</reference>
<feature type="region of interest" description="Disordered" evidence="1">
    <location>
        <begin position="336"/>
        <end position="363"/>
    </location>
</feature>
<reference evidence="4" key="3">
    <citation type="submission" date="2015-04" db="UniProtKB">
        <authorList>
            <consortium name="EnsemblPlants"/>
        </authorList>
    </citation>
    <scope>IDENTIFICATION</scope>
    <source>
        <strain evidence="4">cv. Jemalong A17</strain>
    </source>
</reference>
<dbReference type="Proteomes" id="UP000002051">
    <property type="component" value="Chromosome 6"/>
</dbReference>
<feature type="compositionally biased region" description="Basic and acidic residues" evidence="1">
    <location>
        <begin position="295"/>
        <end position="311"/>
    </location>
</feature>
<feature type="compositionally biased region" description="Polar residues" evidence="1">
    <location>
        <begin position="1055"/>
        <end position="1064"/>
    </location>
</feature>
<organism evidence="2 5">
    <name type="scientific">Medicago truncatula</name>
    <name type="common">Barrel medic</name>
    <name type="synonym">Medicago tribuloides</name>
    <dbReference type="NCBI Taxonomy" id="3880"/>
    <lineage>
        <taxon>Eukaryota</taxon>
        <taxon>Viridiplantae</taxon>
        <taxon>Streptophyta</taxon>
        <taxon>Embryophyta</taxon>
        <taxon>Tracheophyta</taxon>
        <taxon>Spermatophyta</taxon>
        <taxon>Magnoliopsida</taxon>
        <taxon>eudicotyledons</taxon>
        <taxon>Gunneridae</taxon>
        <taxon>Pentapetalae</taxon>
        <taxon>rosids</taxon>
        <taxon>fabids</taxon>
        <taxon>Fabales</taxon>
        <taxon>Fabaceae</taxon>
        <taxon>Papilionoideae</taxon>
        <taxon>50 kb inversion clade</taxon>
        <taxon>NPAAA clade</taxon>
        <taxon>Hologalegina</taxon>
        <taxon>IRL clade</taxon>
        <taxon>Trifolieae</taxon>
        <taxon>Medicago</taxon>
    </lineage>
</organism>
<feature type="region of interest" description="Disordered" evidence="1">
    <location>
        <begin position="1120"/>
        <end position="1141"/>
    </location>
</feature>
<dbReference type="eggNOG" id="ENOG502S31H">
    <property type="taxonomic scope" value="Eukaryota"/>
</dbReference>
<evidence type="ECO:0000313" key="2">
    <source>
        <dbReference type="EMBL" id="AES75388.1"/>
    </source>
</evidence>
<reference evidence="6" key="4">
    <citation type="journal article" date="2018" name="Nat. Plants">
        <title>Whole-genome landscape of Medicago truncatula symbiotic genes.</title>
        <authorList>
            <person name="Pecrix Y."/>
            <person name="Staton S.E."/>
            <person name="Sallet E."/>
            <person name="Lelandais-Briere C."/>
            <person name="Moreau S."/>
            <person name="Carrere S."/>
            <person name="Blein T."/>
            <person name="Jardinaud M.F."/>
            <person name="Latrasse D."/>
            <person name="Zouine M."/>
            <person name="Zahm M."/>
            <person name="Kreplak J."/>
            <person name="Mayjonade B."/>
            <person name="Satge C."/>
            <person name="Perez M."/>
            <person name="Cauet S."/>
            <person name="Marande W."/>
            <person name="Chantry-Darmon C."/>
            <person name="Lopez-Roques C."/>
            <person name="Bouchez O."/>
            <person name="Berard A."/>
            <person name="Debelle F."/>
            <person name="Munos S."/>
            <person name="Bendahmane A."/>
            <person name="Berges H."/>
            <person name="Niebel A."/>
            <person name="Buitink J."/>
            <person name="Frugier F."/>
            <person name="Benhamed M."/>
            <person name="Crespi M."/>
            <person name="Gouzy J."/>
            <person name="Gamas P."/>
        </authorList>
    </citation>
    <scope>NUCLEOTIDE SEQUENCE [LARGE SCALE GENOMIC DNA]</scope>
    <source>
        <strain evidence="6">cv. Jemalong A17</strain>
    </source>
</reference>
<dbReference type="OrthoDB" id="1048353at2759"/>
<dbReference type="PaxDb" id="3880-AES75388"/>
<feature type="compositionally biased region" description="Acidic residues" evidence="1">
    <location>
        <begin position="203"/>
        <end position="226"/>
    </location>
</feature>
<reference evidence="2 5" key="2">
    <citation type="journal article" date="2014" name="BMC Genomics">
        <title>An improved genome release (version Mt4.0) for the model legume Medicago truncatula.</title>
        <authorList>
            <person name="Tang H."/>
            <person name="Krishnakumar V."/>
            <person name="Bidwell S."/>
            <person name="Rosen B."/>
            <person name="Chan A."/>
            <person name="Zhou S."/>
            <person name="Gentzbittel L."/>
            <person name="Childs K.L."/>
            <person name="Yandell M."/>
            <person name="Gundlach H."/>
            <person name="Mayer K.F."/>
            <person name="Schwartz D.C."/>
            <person name="Town C.D."/>
        </authorList>
    </citation>
    <scope>GENOME REANNOTATION</scope>
    <source>
        <strain evidence="4 5">cv. Jemalong A17</strain>
    </source>
</reference>
<feature type="compositionally biased region" description="Polar residues" evidence="1">
    <location>
        <begin position="345"/>
        <end position="356"/>
    </location>
</feature>
<name>G7KIZ3_MEDTR</name>
<gene>
    <name evidence="4" type="primary">11443597</name>
    <name evidence="2" type="ordered locus">MTR_6g043630</name>
    <name evidence="3" type="ORF">MtrunA17_Chr6g0464491</name>
</gene>
<feature type="compositionally biased region" description="Basic and acidic residues" evidence="1">
    <location>
        <begin position="168"/>
        <end position="178"/>
    </location>
</feature>
<dbReference type="OMA" id="PQASNMK"/>
<feature type="compositionally biased region" description="Basic and acidic residues" evidence="1">
    <location>
        <begin position="192"/>
        <end position="202"/>
    </location>
</feature>
<accession>G7KIZ3</accession>
<dbReference type="EnsemblPlants" id="AES75388">
    <property type="protein sequence ID" value="AES75388"/>
    <property type="gene ID" value="MTR_6g043630"/>
</dbReference>
<dbReference type="EMBL" id="CM001222">
    <property type="protein sequence ID" value="AES75388.1"/>
    <property type="molecule type" value="Genomic_DNA"/>
</dbReference>
<evidence type="ECO:0000313" key="5">
    <source>
        <dbReference type="Proteomes" id="UP000002051"/>
    </source>
</evidence>
<dbReference type="AlphaFoldDB" id="G7KIZ3"/>
<dbReference type="KEGG" id="mtr:11443597"/>
<feature type="compositionally biased region" description="Acidic residues" evidence="1">
    <location>
        <begin position="66"/>
        <end position="78"/>
    </location>
</feature>
<sequence length="1178" mass="128004">MDFFAMKRKKLQSYCKKHGIPANLKNIEMAKQLSLIYQGKENQNPAPPKLQADGGADKDKLNVEVIDLDSDSGADDVQMEALDTVAGNDSKDLRDEHKLEEEPDQLSEVKSDHNVDSGSAVGNADACEVNSASLQKTSHGIEESKLNSPSEGDDIGSVNVQESMQVSVKKEKNEDNQELHFASSSEDANMVDVEHEMLREQIDVDEDTSETENVGDEAEKLDEEPDQILTTPLSEVKSDHKVDSGTVSGNADAHEVRSVSSQKMSQGLEESKLKSPPEGDDIESLYVEETLQISDNKEKNKDNQDVHHATPSEDENMVEGEAEIVSDKSLYSVNSLDVSSKESSGRSVEQVQNLDDNNGAMDEPAAMCLDASTCVENTDENTNVAVQDTLDEVHSSSFEDSDGAPVQVLPIDPNEVETSNLDVHELNVTDTATKNAATSGVNFESSQKMSITTTSEKLIGSSTKLLSNSPTPRDIAICDVEENLQIGVNQEQDDHDQEKTMDFSPTMLSSPGTSASDSEESLQIHANKENIDPGEGWNPDPSAVDMNDDEDLTPSVSEELGNDLIEGQVANGDDEIDHQDICGSGNGCDEDVNNCGINSPHVSPKESSGCLVEQLHKLDDNNCVLSEDATVCLNASTGAKNIDEDTNLTVEEILDAVHSSSFENSSVQFLSIDPLREVETNDLAVHKMAATDTSGVKVVSEAPADDLMEEEVADVDDKFDLVEDVFETGNGTKEAINQGSIDSPHGSNVNNADLLHVSPVESSSPLVGGQVQKSDDNVMHNGDYDLGNCGFGIDILYSHEKSIAAEDTDAKTNVSMENLPYESHAPSVKLSEEFGKKLAEVEFDLLEDDCETACKDEALNSSSIKTPQGSIVNDFNLLHDSLGDFSSYFDDEVQKPDDKIMHCGSGKSESGVDAFCFPDESIVAKNIDGKNNESMQKISYEGNSSSFQYSDGTQDLSMTTGELHSSSGLNTYPMAALDVCEEEMLRSSEKACMVADPKECIGFSANDFEASTNKGFEAETCFDPNTLGDVVMETCNMNESMQIDTMEKVNSQGEGMNFFENSNVHDGVGAEDEPSETASRKRKRGDANSDEDVKDELVSTVPQTNEMELSNFRLQQLFPSDTASGDEDAYQKKLVSPSKATPMIHKENIKFDKEDKVGSVMSRNKFAKRQPLQDLKQN</sequence>
<feature type="region of interest" description="Disordered" evidence="1">
    <location>
        <begin position="38"/>
        <end position="318"/>
    </location>
</feature>
<feature type="compositionally biased region" description="Basic and acidic residues" evidence="1">
    <location>
        <begin position="89"/>
        <end position="100"/>
    </location>
</feature>
<evidence type="ECO:0000256" key="1">
    <source>
        <dbReference type="SAM" id="MobiDB-lite"/>
    </source>
</evidence>